<evidence type="ECO:0000256" key="2">
    <source>
        <dbReference type="ARBA" id="ARBA00022729"/>
    </source>
</evidence>
<dbReference type="EMBL" id="JBHSCX010000020">
    <property type="protein sequence ID" value="MFC4363534.1"/>
    <property type="molecule type" value="Genomic_DNA"/>
</dbReference>
<feature type="chain" id="PRO_5047067549" evidence="3">
    <location>
        <begin position="21"/>
        <end position="251"/>
    </location>
</feature>
<dbReference type="InterPro" id="IPR001638">
    <property type="entry name" value="Solute-binding_3/MltF_N"/>
</dbReference>
<evidence type="ECO:0000259" key="4">
    <source>
        <dbReference type="SMART" id="SM00062"/>
    </source>
</evidence>
<sequence>MKVVLPLLLCIFIQHTPAQAQQEATLCMDNYPPFTYFIEGKPTGAMVDALEIIAEKMQFTLNYTPNTPFIRCMRMAEAGLVDFVVSLLRTPERMNYLAMFPYSSPEPSRFIVQTKMLGSLKEEKDILPLRVGLIKGFLYPKFFRNSDLLIETSSTPEAGIRKLRANQIDALALNETVALHILQSEKNKHDTSKEPIALLDFFVPWDEDSNVIGLSKKSKLISREEEISAYIEAMRIDGTFIKLIDHHKKHQ</sequence>
<feature type="domain" description="Solute-binding protein family 3/N-terminal" evidence="4">
    <location>
        <begin position="23"/>
        <end position="251"/>
    </location>
</feature>
<organism evidence="5 6">
    <name type="scientific">Simiduia curdlanivorans</name>
    <dbReference type="NCBI Taxonomy" id="1492769"/>
    <lineage>
        <taxon>Bacteria</taxon>
        <taxon>Pseudomonadati</taxon>
        <taxon>Pseudomonadota</taxon>
        <taxon>Gammaproteobacteria</taxon>
        <taxon>Cellvibrionales</taxon>
        <taxon>Cellvibrionaceae</taxon>
        <taxon>Simiduia</taxon>
    </lineage>
</organism>
<dbReference type="RefSeq" id="WP_290261423.1">
    <property type="nucleotide sequence ID" value="NZ_JAUFQG010000004.1"/>
</dbReference>
<dbReference type="Gene3D" id="3.40.190.10">
    <property type="entry name" value="Periplasmic binding protein-like II"/>
    <property type="match status" value="2"/>
</dbReference>
<evidence type="ECO:0000256" key="1">
    <source>
        <dbReference type="ARBA" id="ARBA00010333"/>
    </source>
</evidence>
<evidence type="ECO:0000313" key="6">
    <source>
        <dbReference type="Proteomes" id="UP001595840"/>
    </source>
</evidence>
<feature type="signal peptide" evidence="3">
    <location>
        <begin position="1"/>
        <end position="20"/>
    </location>
</feature>
<name>A0ABV8V906_9GAMM</name>
<keyword evidence="2 3" id="KW-0732">Signal</keyword>
<protein>
    <submittedName>
        <fullName evidence="5">Substrate-binding periplasmic protein</fullName>
    </submittedName>
</protein>
<dbReference type="SUPFAM" id="SSF53850">
    <property type="entry name" value="Periplasmic binding protein-like II"/>
    <property type="match status" value="1"/>
</dbReference>
<dbReference type="SMART" id="SM00062">
    <property type="entry name" value="PBPb"/>
    <property type="match status" value="1"/>
</dbReference>
<dbReference type="PANTHER" id="PTHR35936">
    <property type="entry name" value="MEMBRANE-BOUND LYTIC MUREIN TRANSGLYCOSYLASE F"/>
    <property type="match status" value="1"/>
</dbReference>
<comment type="caution">
    <text evidence="5">The sequence shown here is derived from an EMBL/GenBank/DDBJ whole genome shotgun (WGS) entry which is preliminary data.</text>
</comment>
<keyword evidence="6" id="KW-1185">Reference proteome</keyword>
<accession>A0ABV8V906</accession>
<dbReference type="Proteomes" id="UP001595840">
    <property type="component" value="Unassembled WGS sequence"/>
</dbReference>
<evidence type="ECO:0000313" key="5">
    <source>
        <dbReference type="EMBL" id="MFC4363534.1"/>
    </source>
</evidence>
<proteinExistence type="inferred from homology"/>
<dbReference type="Pfam" id="PF00497">
    <property type="entry name" value="SBP_bac_3"/>
    <property type="match status" value="1"/>
</dbReference>
<gene>
    <name evidence="5" type="ORF">ACFOX3_14560</name>
</gene>
<dbReference type="PANTHER" id="PTHR35936:SF25">
    <property type="entry name" value="ABC TRANSPORTER SUBSTRATE-BINDING PROTEIN"/>
    <property type="match status" value="1"/>
</dbReference>
<evidence type="ECO:0000256" key="3">
    <source>
        <dbReference type="SAM" id="SignalP"/>
    </source>
</evidence>
<comment type="similarity">
    <text evidence="1">Belongs to the bacterial solute-binding protein 3 family.</text>
</comment>
<reference evidence="6" key="1">
    <citation type="journal article" date="2019" name="Int. J. Syst. Evol. Microbiol.">
        <title>The Global Catalogue of Microorganisms (GCM) 10K type strain sequencing project: providing services to taxonomists for standard genome sequencing and annotation.</title>
        <authorList>
            <consortium name="The Broad Institute Genomics Platform"/>
            <consortium name="The Broad Institute Genome Sequencing Center for Infectious Disease"/>
            <person name="Wu L."/>
            <person name="Ma J."/>
        </authorList>
    </citation>
    <scope>NUCLEOTIDE SEQUENCE [LARGE SCALE GENOMIC DNA]</scope>
    <source>
        <strain evidence="6">CECT 8570</strain>
    </source>
</reference>